<feature type="region of interest" description="Disordered" evidence="1">
    <location>
        <begin position="1"/>
        <end position="20"/>
    </location>
</feature>
<accession>A0A5B7DKF4</accession>
<comment type="caution">
    <text evidence="2">The sequence shown here is derived from an EMBL/GenBank/DDBJ whole genome shotgun (WGS) entry which is preliminary data.</text>
</comment>
<gene>
    <name evidence="2" type="ORF">E2C01_014616</name>
</gene>
<protein>
    <submittedName>
        <fullName evidence="2">Uncharacterized protein</fullName>
    </submittedName>
</protein>
<evidence type="ECO:0000256" key="1">
    <source>
        <dbReference type="SAM" id="MobiDB-lite"/>
    </source>
</evidence>
<dbReference type="EMBL" id="VSRR010000997">
    <property type="protein sequence ID" value="MPC21625.1"/>
    <property type="molecule type" value="Genomic_DNA"/>
</dbReference>
<sequence>MVLRRGHHHTNYPRLLSPRPKAWSPLQASITTSEEPPTRQDGRPAEVILTGLWVGHTPHATHRDNNDTNFRLKILYPLVAW</sequence>
<name>A0A5B7DKF4_PORTR</name>
<dbReference type="AlphaFoldDB" id="A0A5B7DKF4"/>
<dbReference type="Proteomes" id="UP000324222">
    <property type="component" value="Unassembled WGS sequence"/>
</dbReference>
<feature type="compositionally biased region" description="Basic residues" evidence="1">
    <location>
        <begin position="1"/>
        <end position="11"/>
    </location>
</feature>
<proteinExistence type="predicted"/>
<evidence type="ECO:0000313" key="2">
    <source>
        <dbReference type="EMBL" id="MPC21625.1"/>
    </source>
</evidence>
<keyword evidence="3" id="KW-1185">Reference proteome</keyword>
<organism evidence="2 3">
    <name type="scientific">Portunus trituberculatus</name>
    <name type="common">Swimming crab</name>
    <name type="synonym">Neptunus trituberculatus</name>
    <dbReference type="NCBI Taxonomy" id="210409"/>
    <lineage>
        <taxon>Eukaryota</taxon>
        <taxon>Metazoa</taxon>
        <taxon>Ecdysozoa</taxon>
        <taxon>Arthropoda</taxon>
        <taxon>Crustacea</taxon>
        <taxon>Multicrustacea</taxon>
        <taxon>Malacostraca</taxon>
        <taxon>Eumalacostraca</taxon>
        <taxon>Eucarida</taxon>
        <taxon>Decapoda</taxon>
        <taxon>Pleocyemata</taxon>
        <taxon>Brachyura</taxon>
        <taxon>Eubrachyura</taxon>
        <taxon>Portunoidea</taxon>
        <taxon>Portunidae</taxon>
        <taxon>Portuninae</taxon>
        <taxon>Portunus</taxon>
    </lineage>
</organism>
<evidence type="ECO:0000313" key="3">
    <source>
        <dbReference type="Proteomes" id="UP000324222"/>
    </source>
</evidence>
<reference evidence="2 3" key="1">
    <citation type="submission" date="2019-05" db="EMBL/GenBank/DDBJ databases">
        <title>Another draft genome of Portunus trituberculatus and its Hox gene families provides insights of decapod evolution.</title>
        <authorList>
            <person name="Jeong J.-H."/>
            <person name="Song I."/>
            <person name="Kim S."/>
            <person name="Choi T."/>
            <person name="Kim D."/>
            <person name="Ryu S."/>
            <person name="Kim W."/>
        </authorList>
    </citation>
    <scope>NUCLEOTIDE SEQUENCE [LARGE SCALE GENOMIC DNA]</scope>
    <source>
        <tissue evidence="2">Muscle</tissue>
    </source>
</reference>